<dbReference type="AlphaFoldDB" id="A0AAQ3X5A3"/>
<evidence type="ECO:0000313" key="2">
    <source>
        <dbReference type="EMBL" id="WVZ85386.1"/>
    </source>
</evidence>
<name>A0AAQ3X5A3_PASNO</name>
<evidence type="ECO:0000256" key="1">
    <source>
        <dbReference type="SAM" id="MobiDB-lite"/>
    </source>
</evidence>
<organism evidence="2 3">
    <name type="scientific">Paspalum notatum var. saurae</name>
    <dbReference type="NCBI Taxonomy" id="547442"/>
    <lineage>
        <taxon>Eukaryota</taxon>
        <taxon>Viridiplantae</taxon>
        <taxon>Streptophyta</taxon>
        <taxon>Embryophyta</taxon>
        <taxon>Tracheophyta</taxon>
        <taxon>Spermatophyta</taxon>
        <taxon>Magnoliopsida</taxon>
        <taxon>Liliopsida</taxon>
        <taxon>Poales</taxon>
        <taxon>Poaceae</taxon>
        <taxon>PACMAD clade</taxon>
        <taxon>Panicoideae</taxon>
        <taxon>Andropogonodae</taxon>
        <taxon>Paspaleae</taxon>
        <taxon>Paspalinae</taxon>
        <taxon>Paspalum</taxon>
    </lineage>
</organism>
<evidence type="ECO:0000313" key="3">
    <source>
        <dbReference type="Proteomes" id="UP001341281"/>
    </source>
</evidence>
<dbReference type="EMBL" id="CP144751">
    <property type="protein sequence ID" value="WVZ85386.1"/>
    <property type="molecule type" value="Genomic_DNA"/>
</dbReference>
<proteinExistence type="predicted"/>
<gene>
    <name evidence="2" type="ORF">U9M48_032322</name>
</gene>
<reference evidence="2 3" key="1">
    <citation type="submission" date="2024-02" db="EMBL/GenBank/DDBJ databases">
        <title>High-quality chromosome-scale genome assembly of Pensacola bahiagrass (Paspalum notatum Flugge var. saurae).</title>
        <authorList>
            <person name="Vega J.M."/>
            <person name="Podio M."/>
            <person name="Orjuela J."/>
            <person name="Siena L.A."/>
            <person name="Pessino S.C."/>
            <person name="Combes M.C."/>
            <person name="Mariac C."/>
            <person name="Albertini E."/>
            <person name="Pupilli F."/>
            <person name="Ortiz J.P.A."/>
            <person name="Leblanc O."/>
        </authorList>
    </citation>
    <scope>NUCLEOTIDE SEQUENCE [LARGE SCALE GENOMIC DNA]</scope>
    <source>
        <strain evidence="2">R1</strain>
        <tissue evidence="2">Leaf</tissue>
    </source>
</reference>
<sequence>MVLAGGAPNSARRLSKEAASVVGGGTGPQPSAGWTSPSSSAALWPAPAALLPAPSVRGKVQRLPDPGATRCGALARRMPTTTSKSVSRASLTALLAPNLMLLVYTVLEFLYWTLYDIEWFSRLEPVPVKYHGLRCTGSLDNGPPKLVPGFIINSVKWVFLKIDRGISGYCECFALNYYWVQKTTVGFVWTLSSVMRPGEWRMLPKEPVSCLPLITAAFAMTYNSFGCDEA</sequence>
<feature type="region of interest" description="Disordered" evidence="1">
    <location>
        <begin position="15"/>
        <end position="39"/>
    </location>
</feature>
<protein>
    <submittedName>
        <fullName evidence="2">Uncharacterized protein</fullName>
    </submittedName>
</protein>
<accession>A0AAQ3X5A3</accession>
<dbReference type="Proteomes" id="UP001341281">
    <property type="component" value="Chromosome 07"/>
</dbReference>
<keyword evidence="3" id="KW-1185">Reference proteome</keyword>